<dbReference type="PANTHER" id="PTHR31410:SF1">
    <property type="entry name" value="POST-GPI ATTACHMENT TO PROTEINS FACTOR 4"/>
    <property type="match status" value="1"/>
</dbReference>
<dbReference type="InterPro" id="IPR029675">
    <property type="entry name" value="PGAP4"/>
</dbReference>
<dbReference type="PANTHER" id="PTHR31410">
    <property type="entry name" value="TRANSMEMBRANE PROTEIN 246"/>
    <property type="match status" value="1"/>
</dbReference>
<comment type="caution">
    <text evidence="2">The sequence shown here is derived from an EMBL/GenBank/DDBJ whole genome shotgun (WGS) entry which is preliminary data.</text>
</comment>
<dbReference type="GO" id="GO:0000139">
    <property type="term" value="C:Golgi membrane"/>
    <property type="evidence" value="ECO:0007669"/>
    <property type="project" value="InterPro"/>
</dbReference>
<keyword evidence="1" id="KW-0472">Membrane</keyword>
<feature type="transmembrane region" description="Helical" evidence="1">
    <location>
        <begin position="36"/>
        <end position="55"/>
    </location>
</feature>
<name>A0A9P5D3K9_9HYPO</name>
<evidence type="ECO:0000256" key="1">
    <source>
        <dbReference type="SAM" id="Phobius"/>
    </source>
</evidence>
<reference evidence="2" key="1">
    <citation type="submission" date="2020-03" db="EMBL/GenBank/DDBJ databases">
        <title>Site-based positive gene gene selection in Geosmithia morbida across the United States reveals a broad range of putative effectors and factors for local host and environmental adapation.</title>
        <authorList>
            <person name="Onufrak A."/>
            <person name="Murdoch R.W."/>
            <person name="Gazis R."/>
            <person name="Huff M."/>
            <person name="Staton M."/>
            <person name="Klingeman W."/>
            <person name="Hadziabdic D."/>
        </authorList>
    </citation>
    <scope>NUCLEOTIDE SEQUENCE</scope>
    <source>
        <strain evidence="2">1262</strain>
    </source>
</reference>
<dbReference type="Proteomes" id="UP000749293">
    <property type="component" value="Unassembled WGS sequence"/>
</dbReference>
<dbReference type="AlphaFoldDB" id="A0A9P5D3K9"/>
<accession>A0A9P5D3K9</accession>
<dbReference type="EMBL" id="JAANYQ010000011">
    <property type="protein sequence ID" value="KAF4121895.1"/>
    <property type="molecule type" value="Genomic_DNA"/>
</dbReference>
<keyword evidence="1" id="KW-0812">Transmembrane</keyword>
<protein>
    <submittedName>
        <fullName evidence="2">Integral membrane protein</fullName>
    </submittedName>
</protein>
<evidence type="ECO:0000313" key="2">
    <source>
        <dbReference type="EMBL" id="KAF4121895.1"/>
    </source>
</evidence>
<dbReference type="GO" id="GO:0006506">
    <property type="term" value="P:GPI anchor biosynthetic process"/>
    <property type="evidence" value="ECO:0007669"/>
    <property type="project" value="InterPro"/>
</dbReference>
<dbReference type="OrthoDB" id="2016523at2759"/>
<gene>
    <name evidence="2" type="ORF">GMORB2_1735</name>
</gene>
<evidence type="ECO:0000313" key="3">
    <source>
        <dbReference type="Proteomes" id="UP000749293"/>
    </source>
</evidence>
<keyword evidence="3" id="KW-1185">Reference proteome</keyword>
<proteinExistence type="predicted"/>
<keyword evidence="1" id="KW-1133">Transmembrane helix</keyword>
<sequence>MAVLSAPPDSADKPIATPAVQLSKPQSFITSVIKKLAICLAIVLCAVWYASAHFYRDPGSAFFDSTRAFEYRYSAHRLSEIQPLMTDDDATSHQGNFTKAGVDPAICLVLTSVKRERTQYLETTVASILHGLSEVERENLYINVLIAETDPARHPVWHRDWIRNAVDSMHSYDNVTSQEIDWLTGMIDSKDYQAKGVFDYVYGLQSCYEASDAPYIAMFEDDILMADGWLVRTLLNLQKLPPPAPSAPRGTGSDHPTSSWLFMRLFNQERSTGWEKRYIGGNNEHLIGLGLGIAILSAWQMARSQSRSVRAQIDPITVGIFAFIFVPSMVVLFFQCGKASLLPPSPGVAAEPFGCCSQALVFPREQIPSLARYLSSWGRGQIDLLLRHRALSSKLDTYSMYPVMAQHLGLDSARMTDEAEAQAIWSMAFEDLDPQMLALTHGAMVDKYEEAYMYGF</sequence>
<dbReference type="GeneID" id="55967965"/>
<feature type="transmembrane region" description="Helical" evidence="1">
    <location>
        <begin position="314"/>
        <end position="334"/>
    </location>
</feature>
<organism evidence="2 3">
    <name type="scientific">Geosmithia morbida</name>
    <dbReference type="NCBI Taxonomy" id="1094350"/>
    <lineage>
        <taxon>Eukaryota</taxon>
        <taxon>Fungi</taxon>
        <taxon>Dikarya</taxon>
        <taxon>Ascomycota</taxon>
        <taxon>Pezizomycotina</taxon>
        <taxon>Sordariomycetes</taxon>
        <taxon>Hypocreomycetidae</taxon>
        <taxon>Hypocreales</taxon>
        <taxon>Bionectriaceae</taxon>
        <taxon>Geosmithia</taxon>
    </lineage>
</organism>
<dbReference type="RefSeq" id="XP_035320547.1">
    <property type="nucleotide sequence ID" value="XM_035463716.1"/>
</dbReference>
<dbReference type="GO" id="GO:0016757">
    <property type="term" value="F:glycosyltransferase activity"/>
    <property type="evidence" value="ECO:0007669"/>
    <property type="project" value="InterPro"/>
</dbReference>
<feature type="transmembrane region" description="Helical" evidence="1">
    <location>
        <begin position="285"/>
        <end position="302"/>
    </location>
</feature>
<dbReference type="CDD" id="cd22189">
    <property type="entry name" value="PGAP4-like_fungal"/>
    <property type="match status" value="1"/>
</dbReference>